<dbReference type="Pfam" id="PF03466">
    <property type="entry name" value="LysR_substrate"/>
    <property type="match status" value="1"/>
</dbReference>
<gene>
    <name evidence="6" type="ORF">RAS12_03590</name>
</gene>
<dbReference type="PANTHER" id="PTHR30427">
    <property type="entry name" value="TRANSCRIPTIONAL ACTIVATOR PROTEIN LYSR"/>
    <property type="match status" value="1"/>
</dbReference>
<evidence type="ECO:0000259" key="5">
    <source>
        <dbReference type="PROSITE" id="PS50931"/>
    </source>
</evidence>
<dbReference type="PANTHER" id="PTHR30427:SF1">
    <property type="entry name" value="TRANSCRIPTIONAL ACTIVATOR PROTEIN LYSR"/>
    <property type="match status" value="1"/>
</dbReference>
<organism evidence="6 7">
    <name type="scientific">Achromobacter seleniivolatilans</name>
    <dbReference type="NCBI Taxonomy" id="3047478"/>
    <lineage>
        <taxon>Bacteria</taxon>
        <taxon>Pseudomonadati</taxon>
        <taxon>Pseudomonadota</taxon>
        <taxon>Betaproteobacteria</taxon>
        <taxon>Burkholderiales</taxon>
        <taxon>Alcaligenaceae</taxon>
        <taxon>Achromobacter</taxon>
    </lineage>
</organism>
<reference evidence="6 7" key="1">
    <citation type="submission" date="2023-08" db="EMBL/GenBank/DDBJ databases">
        <title>Achromobacter seleniivolatilans sp. nov., isolated from seleniferous soil.</title>
        <authorList>
            <person name="Zhang S."/>
            <person name="Li K."/>
            <person name="Peng J."/>
            <person name="Zhao Q."/>
            <person name="Wang H."/>
            <person name="Guo Y."/>
        </authorList>
    </citation>
    <scope>NUCLEOTIDE SEQUENCE [LARGE SCALE GENOMIC DNA]</scope>
    <source>
        <strain evidence="6 7">R39</strain>
    </source>
</reference>
<accession>A0ABY9M391</accession>
<comment type="similarity">
    <text evidence="1">Belongs to the LysR transcriptional regulatory family.</text>
</comment>
<keyword evidence="3" id="KW-0238">DNA-binding</keyword>
<dbReference type="InterPro" id="IPR000847">
    <property type="entry name" value="LysR_HTH_N"/>
</dbReference>
<sequence length="298" mass="32774">MLNIRYLAAVRAVMRTGSISGAARILFVTQPAVTKSIQLAEEELGIKLFIRSKGRLIATEEATFLYPEMERIFGEIVHLQDLAAEVRDGHAGRIALATVSNLSASLLGRAIAQFRQRHPKVRFDIEVHSTKLVLERVRLGQVGVGLLDLTPKDSADVDSLELCETAVGCVMRKDHPLAALESITPEALAGYPILTFPEDTTTSSLVREAFRHDQSACNIVMTVNHSYLACSLIDQGCGVGLIDDYHLHTDSFPRLTVRPFSPKILLRPTVVTTAGRTVSLIAREFMDELQATARRVLC</sequence>
<protein>
    <submittedName>
        <fullName evidence="6">LysR family transcriptional regulator</fullName>
    </submittedName>
</protein>
<dbReference type="InterPro" id="IPR036388">
    <property type="entry name" value="WH-like_DNA-bd_sf"/>
</dbReference>
<evidence type="ECO:0000256" key="4">
    <source>
        <dbReference type="ARBA" id="ARBA00023163"/>
    </source>
</evidence>
<keyword evidence="4" id="KW-0804">Transcription</keyword>
<dbReference type="PROSITE" id="PS50931">
    <property type="entry name" value="HTH_LYSR"/>
    <property type="match status" value="1"/>
</dbReference>
<dbReference type="EMBL" id="CP132976">
    <property type="protein sequence ID" value="WMD21464.1"/>
    <property type="molecule type" value="Genomic_DNA"/>
</dbReference>
<evidence type="ECO:0000313" key="6">
    <source>
        <dbReference type="EMBL" id="WMD21464.1"/>
    </source>
</evidence>
<keyword evidence="7" id="KW-1185">Reference proteome</keyword>
<evidence type="ECO:0000256" key="2">
    <source>
        <dbReference type="ARBA" id="ARBA00023015"/>
    </source>
</evidence>
<dbReference type="RefSeq" id="WP_306945198.1">
    <property type="nucleotide sequence ID" value="NZ_CP132976.1"/>
</dbReference>
<dbReference type="Gene3D" id="1.10.10.10">
    <property type="entry name" value="Winged helix-like DNA-binding domain superfamily/Winged helix DNA-binding domain"/>
    <property type="match status" value="1"/>
</dbReference>
<proteinExistence type="inferred from homology"/>
<dbReference type="PRINTS" id="PR00039">
    <property type="entry name" value="HTHLYSR"/>
</dbReference>
<dbReference type="InterPro" id="IPR005119">
    <property type="entry name" value="LysR_subst-bd"/>
</dbReference>
<dbReference type="InterPro" id="IPR036390">
    <property type="entry name" value="WH_DNA-bd_sf"/>
</dbReference>
<dbReference type="SUPFAM" id="SSF46785">
    <property type="entry name" value="Winged helix' DNA-binding domain"/>
    <property type="match status" value="1"/>
</dbReference>
<dbReference type="Gene3D" id="3.40.190.290">
    <property type="match status" value="1"/>
</dbReference>
<evidence type="ECO:0000256" key="1">
    <source>
        <dbReference type="ARBA" id="ARBA00009437"/>
    </source>
</evidence>
<dbReference type="Proteomes" id="UP001234798">
    <property type="component" value="Chromosome"/>
</dbReference>
<dbReference type="SUPFAM" id="SSF53850">
    <property type="entry name" value="Periplasmic binding protein-like II"/>
    <property type="match status" value="1"/>
</dbReference>
<feature type="domain" description="HTH lysR-type" evidence="5">
    <location>
        <begin position="2"/>
        <end position="59"/>
    </location>
</feature>
<keyword evidence="2" id="KW-0805">Transcription regulation</keyword>
<evidence type="ECO:0000256" key="3">
    <source>
        <dbReference type="ARBA" id="ARBA00023125"/>
    </source>
</evidence>
<dbReference type="Pfam" id="PF00126">
    <property type="entry name" value="HTH_1"/>
    <property type="match status" value="1"/>
</dbReference>
<name>A0ABY9M391_9BURK</name>
<evidence type="ECO:0000313" key="7">
    <source>
        <dbReference type="Proteomes" id="UP001234798"/>
    </source>
</evidence>